<dbReference type="InterPro" id="IPR024496">
    <property type="entry name" value="Spore_germ_GerPE"/>
</dbReference>
<gene>
    <name evidence="1" type="ORF">D7Z26_04255</name>
</gene>
<sequence length="127" mass="13930">MTLQCRNANVGWLFVNTVSSAGIVQLGDGEGTTQKSKALAVQSAIPTHEADEFKFAAYPLYYLPKLSLKPCVPVTFRSRSPWPTIQIGSIRTLGVSSSSLLRIGCSGPVEGENRIKDFRQFNNLNIR</sequence>
<accession>A0A494YB90</accession>
<proteinExistence type="predicted"/>
<dbReference type="AlphaFoldDB" id="A0A494YB90"/>
<comment type="caution">
    <text evidence="1">The sequence shown here is derived from an EMBL/GenBank/DDBJ whole genome shotgun (WGS) entry which is preliminary data.</text>
</comment>
<evidence type="ECO:0000313" key="2">
    <source>
        <dbReference type="Proteomes" id="UP000282076"/>
    </source>
</evidence>
<dbReference type="OrthoDB" id="2599887at2"/>
<protein>
    <submittedName>
        <fullName evidence="1">Spore germination protein GerPE</fullName>
    </submittedName>
</protein>
<organism evidence="1 2">
    <name type="scientific">Cohnella endophytica</name>
    <dbReference type="NCBI Taxonomy" id="2419778"/>
    <lineage>
        <taxon>Bacteria</taxon>
        <taxon>Bacillati</taxon>
        <taxon>Bacillota</taxon>
        <taxon>Bacilli</taxon>
        <taxon>Bacillales</taxon>
        <taxon>Paenibacillaceae</taxon>
        <taxon>Cohnella</taxon>
    </lineage>
</organism>
<reference evidence="1 2" key="1">
    <citation type="submission" date="2018-10" db="EMBL/GenBank/DDBJ databases">
        <title>Cohnella sp. M2MS4P-1, whole genome shotgun sequence.</title>
        <authorList>
            <person name="Tuo L."/>
        </authorList>
    </citation>
    <scope>NUCLEOTIDE SEQUENCE [LARGE SCALE GENOMIC DNA]</scope>
    <source>
        <strain evidence="1 2">M2MS4P-1</strain>
    </source>
</reference>
<keyword evidence="2" id="KW-1185">Reference proteome</keyword>
<dbReference type="Pfam" id="PF10970">
    <property type="entry name" value="GerPE"/>
    <property type="match status" value="1"/>
</dbReference>
<dbReference type="Proteomes" id="UP000282076">
    <property type="component" value="Unassembled WGS sequence"/>
</dbReference>
<name>A0A494YB90_9BACL</name>
<dbReference type="EMBL" id="RBZM01000002">
    <property type="protein sequence ID" value="RKP57202.1"/>
    <property type="molecule type" value="Genomic_DNA"/>
</dbReference>
<dbReference type="RefSeq" id="WP_120974817.1">
    <property type="nucleotide sequence ID" value="NZ_RBZM01000002.1"/>
</dbReference>
<evidence type="ECO:0000313" key="1">
    <source>
        <dbReference type="EMBL" id="RKP57202.1"/>
    </source>
</evidence>